<dbReference type="InterPro" id="IPR057766">
    <property type="entry name" value="Znf-C2H2_OTU1-like_C"/>
</dbReference>
<dbReference type="PANTHER" id="PTHR46713">
    <property type="entry name" value="F13M7.16 PROTEIN"/>
    <property type="match status" value="1"/>
</dbReference>
<proteinExistence type="predicted"/>
<dbReference type="SUPFAM" id="SSF46934">
    <property type="entry name" value="UBA-like"/>
    <property type="match status" value="1"/>
</dbReference>
<reference evidence="2 3" key="1">
    <citation type="journal article" date="2022" name="Nat. Plants">
        <title>Genomes of leafy and leafless Platanthera orchids illuminate the evolution of mycoheterotrophy.</title>
        <authorList>
            <person name="Li M.H."/>
            <person name="Liu K.W."/>
            <person name="Li Z."/>
            <person name="Lu H.C."/>
            <person name="Ye Q.L."/>
            <person name="Zhang D."/>
            <person name="Wang J.Y."/>
            <person name="Li Y.F."/>
            <person name="Zhong Z.M."/>
            <person name="Liu X."/>
            <person name="Yu X."/>
            <person name="Liu D.K."/>
            <person name="Tu X.D."/>
            <person name="Liu B."/>
            <person name="Hao Y."/>
            <person name="Liao X.Y."/>
            <person name="Jiang Y.T."/>
            <person name="Sun W.H."/>
            <person name="Chen J."/>
            <person name="Chen Y.Q."/>
            <person name="Ai Y."/>
            <person name="Zhai J.W."/>
            <person name="Wu S.S."/>
            <person name="Zhou Z."/>
            <person name="Hsiao Y.Y."/>
            <person name="Wu W.L."/>
            <person name="Chen Y.Y."/>
            <person name="Lin Y.F."/>
            <person name="Hsu J.L."/>
            <person name="Li C.Y."/>
            <person name="Wang Z.W."/>
            <person name="Zhao X."/>
            <person name="Zhong W.Y."/>
            <person name="Ma X.K."/>
            <person name="Ma L."/>
            <person name="Huang J."/>
            <person name="Chen G.Z."/>
            <person name="Huang M.Z."/>
            <person name="Huang L."/>
            <person name="Peng D.H."/>
            <person name="Luo Y.B."/>
            <person name="Zou S.Q."/>
            <person name="Chen S.P."/>
            <person name="Lan S."/>
            <person name="Tsai W.C."/>
            <person name="Van de Peer Y."/>
            <person name="Liu Z.J."/>
        </authorList>
    </citation>
    <scope>NUCLEOTIDE SEQUENCE [LARGE SCALE GENOMIC DNA]</scope>
    <source>
        <strain evidence="2">Lor287</strain>
    </source>
</reference>
<dbReference type="EMBL" id="JBBWWQ010000004">
    <property type="protein sequence ID" value="KAK8948484.1"/>
    <property type="molecule type" value="Genomic_DNA"/>
</dbReference>
<organism evidence="2 3">
    <name type="scientific">Platanthera zijinensis</name>
    <dbReference type="NCBI Taxonomy" id="2320716"/>
    <lineage>
        <taxon>Eukaryota</taxon>
        <taxon>Viridiplantae</taxon>
        <taxon>Streptophyta</taxon>
        <taxon>Embryophyta</taxon>
        <taxon>Tracheophyta</taxon>
        <taxon>Spermatophyta</taxon>
        <taxon>Magnoliopsida</taxon>
        <taxon>Liliopsida</taxon>
        <taxon>Asparagales</taxon>
        <taxon>Orchidaceae</taxon>
        <taxon>Orchidoideae</taxon>
        <taxon>Orchideae</taxon>
        <taxon>Orchidinae</taxon>
        <taxon>Platanthera</taxon>
    </lineage>
</organism>
<name>A0AAP0GAM2_9ASPA</name>
<evidence type="ECO:0000313" key="3">
    <source>
        <dbReference type="Proteomes" id="UP001418222"/>
    </source>
</evidence>
<dbReference type="InterPro" id="IPR009060">
    <property type="entry name" value="UBA-like_sf"/>
</dbReference>
<dbReference type="Gene3D" id="1.10.8.10">
    <property type="entry name" value="DNA helicase RuvA subunit, C-terminal domain"/>
    <property type="match status" value="1"/>
</dbReference>
<protein>
    <recommendedName>
        <fullName evidence="1">OTU1-like C-terminal C2H2-type zinc finger domain-containing protein</fullName>
    </recommendedName>
</protein>
<gene>
    <name evidence="2" type="ORF">KSP39_PZI005422</name>
</gene>
<dbReference type="Proteomes" id="UP001418222">
    <property type="component" value="Unassembled WGS sequence"/>
</dbReference>
<accession>A0AAP0GAM2</accession>
<dbReference type="Pfam" id="PF24560">
    <property type="entry name" value="zf-C2H2_OTU1_C"/>
    <property type="match status" value="1"/>
</dbReference>
<evidence type="ECO:0000313" key="2">
    <source>
        <dbReference type="EMBL" id="KAK8948484.1"/>
    </source>
</evidence>
<dbReference type="PANTHER" id="PTHR46713:SF1">
    <property type="entry name" value="F13M7.16 PROTEIN"/>
    <property type="match status" value="1"/>
</dbReference>
<keyword evidence="3" id="KW-1185">Reference proteome</keyword>
<evidence type="ECO:0000259" key="1">
    <source>
        <dbReference type="Pfam" id="PF24560"/>
    </source>
</evidence>
<sequence>MAGLSLRCGDCGVLLRSVQEAQEHAELTSHADFSESTEPVLNLVCSSCGKPCRTKTESDLHTKRTGHVDFTDKTTEAAKPIELEAPKEPAVNVATAAAPDSGQSEEMVIPEVDKKLLEELESMGFPTARATRALHYSGKIAKNG</sequence>
<dbReference type="AlphaFoldDB" id="A0AAP0GAM2"/>
<feature type="domain" description="OTU1-like C-terminal C2H2-type zinc finger" evidence="1">
    <location>
        <begin position="3"/>
        <end position="35"/>
    </location>
</feature>
<comment type="caution">
    <text evidence="2">The sequence shown here is derived from an EMBL/GenBank/DDBJ whole genome shotgun (WGS) entry which is preliminary data.</text>
</comment>